<accession>A0ABS9V844</accession>
<dbReference type="PANTHER" id="PTHR48098:SF6">
    <property type="entry name" value="FERRI-BACILLIBACTIN ESTERASE BESA"/>
    <property type="match status" value="1"/>
</dbReference>
<proteinExistence type="predicted"/>
<dbReference type="PANTHER" id="PTHR48098">
    <property type="entry name" value="ENTEROCHELIN ESTERASE-RELATED"/>
    <property type="match status" value="1"/>
</dbReference>
<dbReference type="Proteomes" id="UP001165430">
    <property type="component" value="Unassembled WGS sequence"/>
</dbReference>
<keyword evidence="1" id="KW-0378">Hydrolase</keyword>
<dbReference type="Pfam" id="PF00756">
    <property type="entry name" value="Esterase"/>
    <property type="match status" value="1"/>
</dbReference>
<dbReference type="SUPFAM" id="SSF53474">
    <property type="entry name" value="alpha/beta-Hydrolases"/>
    <property type="match status" value="1"/>
</dbReference>
<name>A0ABS9V844_9BACT</name>
<protein>
    <submittedName>
        <fullName evidence="1">Alpha/beta hydrolase-fold protein</fullName>
    </submittedName>
</protein>
<comment type="caution">
    <text evidence="1">The sequence shown here is derived from an EMBL/GenBank/DDBJ whole genome shotgun (WGS) entry which is preliminary data.</text>
</comment>
<gene>
    <name evidence="1" type="ORF">MM213_03785</name>
</gene>
<organism evidence="1 2">
    <name type="scientific">Belliella alkalica</name>
    <dbReference type="NCBI Taxonomy" id="1730871"/>
    <lineage>
        <taxon>Bacteria</taxon>
        <taxon>Pseudomonadati</taxon>
        <taxon>Bacteroidota</taxon>
        <taxon>Cytophagia</taxon>
        <taxon>Cytophagales</taxon>
        <taxon>Cyclobacteriaceae</taxon>
        <taxon>Belliella</taxon>
    </lineage>
</organism>
<dbReference type="InterPro" id="IPR029058">
    <property type="entry name" value="AB_hydrolase_fold"/>
</dbReference>
<dbReference type="RefSeq" id="WP_241410174.1">
    <property type="nucleotide sequence ID" value="NZ_JAKZGO010000002.1"/>
</dbReference>
<reference evidence="1" key="1">
    <citation type="submission" date="2022-03" db="EMBL/GenBank/DDBJ databases">
        <title>De novo assembled genomes of Belliella spp. (Cyclobacteriaceae) strains.</title>
        <authorList>
            <person name="Szabo A."/>
            <person name="Korponai K."/>
            <person name="Felfoldi T."/>
        </authorList>
    </citation>
    <scope>NUCLEOTIDE SEQUENCE</scope>
    <source>
        <strain evidence="1">DSM 111903</strain>
    </source>
</reference>
<dbReference type="EMBL" id="JAKZGO010000002">
    <property type="protein sequence ID" value="MCH7412595.1"/>
    <property type="molecule type" value="Genomic_DNA"/>
</dbReference>
<evidence type="ECO:0000313" key="1">
    <source>
        <dbReference type="EMBL" id="MCH7412595.1"/>
    </source>
</evidence>
<dbReference type="GO" id="GO:0016787">
    <property type="term" value="F:hydrolase activity"/>
    <property type="evidence" value="ECO:0007669"/>
    <property type="project" value="UniProtKB-KW"/>
</dbReference>
<sequence>MIKDYMVLPTEENDTAKKKGLTLILTTDEDDDRPVFISGNFNNWLTQDNNFQMKKLEEGKYSYVFPPDFEISFPLEYKFTKGDWSEVEIDRYGNKTLNRIIPEFKEHHEAHVPRWRKNWLPFQPEHLPKIHLISEEFEIPQLNKTRKIWALLPHDYDISEECYPVLYLQDAQNLFNENAAYGNWQIDKKLAVMSYYGIGKLIVIAIEHAEKDRVIEYNVGNTLLGKGQGKKYIRFVTDTLKPFVDKNFRTKPQREFTGIGGSSMGGLVSIFSGLMYPEVYGKLMIFSPSLWVLPKIKFSFLDMYEPMDTKIYLYAGGDESETMIKHVKKFKKKLLKQEANKEKMKINLSINEKGKHNESFWSDEFPKAMEWLFFKDQEEKSL</sequence>
<evidence type="ECO:0000313" key="2">
    <source>
        <dbReference type="Proteomes" id="UP001165430"/>
    </source>
</evidence>
<keyword evidence="2" id="KW-1185">Reference proteome</keyword>
<dbReference type="InterPro" id="IPR000801">
    <property type="entry name" value="Esterase-like"/>
</dbReference>
<dbReference type="Gene3D" id="3.40.50.1820">
    <property type="entry name" value="alpha/beta hydrolase"/>
    <property type="match status" value="1"/>
</dbReference>
<dbReference type="InterPro" id="IPR050583">
    <property type="entry name" value="Mycobacterial_A85_antigen"/>
</dbReference>